<dbReference type="InParanoid" id="A0A1X7T9I0"/>
<dbReference type="AlphaFoldDB" id="A0A1X7T9I0"/>
<dbReference type="SUPFAM" id="SSF56399">
    <property type="entry name" value="ADP-ribosylation"/>
    <property type="match status" value="1"/>
</dbReference>
<evidence type="ECO:0000313" key="1">
    <source>
        <dbReference type="EnsemblMetazoa" id="Aqu2.1.11175_001"/>
    </source>
</evidence>
<dbReference type="PANTHER" id="PTHR36649:SF28">
    <property type="entry name" value="UBIQUITIN-LIKE DOMAIN-CONTAINING PROTEIN"/>
    <property type="match status" value="1"/>
</dbReference>
<organism evidence="1">
    <name type="scientific">Amphimedon queenslandica</name>
    <name type="common">Sponge</name>
    <dbReference type="NCBI Taxonomy" id="400682"/>
    <lineage>
        <taxon>Eukaryota</taxon>
        <taxon>Metazoa</taxon>
        <taxon>Porifera</taxon>
        <taxon>Demospongiae</taxon>
        <taxon>Heteroscleromorpha</taxon>
        <taxon>Haplosclerida</taxon>
        <taxon>Niphatidae</taxon>
        <taxon>Amphimedon</taxon>
    </lineage>
</organism>
<protein>
    <submittedName>
        <fullName evidence="1">Uncharacterized protein</fullName>
    </submittedName>
</protein>
<dbReference type="PANTHER" id="PTHR36649">
    <property type="entry name" value="UBIQUITIN-LIKE DOMAIN-CONTAINING PROTEIN"/>
    <property type="match status" value="1"/>
</dbReference>
<accession>A0A1X7T9I0</accession>
<dbReference type="STRING" id="400682.A0A1X7T9I0"/>
<proteinExistence type="predicted"/>
<dbReference type="eggNOG" id="ENOG502S58G">
    <property type="taxonomic scope" value="Eukaryota"/>
</dbReference>
<sequence>MQCGTWHKNIQATCIIHIFIHYSFTRVLFGSKQIELDKPLTRYCSIEGATLFAVDSVYGGGCSFLFRNDELLEPAFDDDFTHVTDDGRVFKRGGYPYRRPYGWNRVVALKVKGQYENDVWLGAPHHRTESSPGEWPVSYHGTKEIASIKIAEGGYDGDKCSADAKSGQGLYGLKWSIFKSKGFNEYSQYDVNNIVLTFGRKELNDDDCLLTDCGIKNGCVVQFAVKLRGAGGPTIIVFDEDSLDPEFDHDFTNECDTGRVYYRGQSQGFLGLFKHDYHYKRPYGWNRIALKVKGKYPPDDTWLGTLVAGSERTESSKGEWPVSYHGTGREGAQCIAVEGYDSKRWRKEPCYHGQGHYSTPDIEVAAKYYTKPFDQNGKKYEAVMQNRVNLSPGNTIIIPKEKTHAGAEYYVTYSSDDLRPYGICIREVKEDSSD</sequence>
<dbReference type="Gene3D" id="3.10.20.90">
    <property type="entry name" value="Phosphatidylinositol 3-kinase Catalytic Subunit, Chain A, domain 1"/>
    <property type="match status" value="1"/>
</dbReference>
<dbReference type="Gene3D" id="3.90.175.10">
    <property type="entry name" value="Diphtheria Toxin, domain 1"/>
    <property type="match status" value="1"/>
</dbReference>
<name>A0A1X7T9I0_AMPQE</name>
<dbReference type="SUPFAM" id="SSF54236">
    <property type="entry name" value="Ubiquitin-like"/>
    <property type="match status" value="1"/>
</dbReference>
<dbReference type="OrthoDB" id="428577at2759"/>
<dbReference type="EnsemblMetazoa" id="Aqu2.1.11175_001">
    <property type="protein sequence ID" value="Aqu2.1.11175_001"/>
    <property type="gene ID" value="Aqu2.1.11175"/>
</dbReference>
<dbReference type="InterPro" id="IPR029071">
    <property type="entry name" value="Ubiquitin-like_domsf"/>
</dbReference>
<reference evidence="1" key="1">
    <citation type="submission" date="2017-05" db="UniProtKB">
        <authorList>
            <consortium name="EnsemblMetazoa"/>
        </authorList>
    </citation>
    <scope>IDENTIFICATION</scope>
</reference>